<dbReference type="GO" id="GO:0000272">
    <property type="term" value="P:polysaccharide catabolic process"/>
    <property type="evidence" value="ECO:0007669"/>
    <property type="project" value="UniProtKB-KW"/>
</dbReference>
<evidence type="ECO:0000313" key="8">
    <source>
        <dbReference type="Proteomes" id="UP000590511"/>
    </source>
</evidence>
<evidence type="ECO:0000313" key="6">
    <source>
        <dbReference type="EMBL" id="GIE41317.1"/>
    </source>
</evidence>
<feature type="compositionally biased region" description="Low complexity" evidence="3">
    <location>
        <begin position="50"/>
        <end position="70"/>
    </location>
</feature>
<dbReference type="Proteomes" id="UP000590511">
    <property type="component" value="Unassembled WGS sequence"/>
</dbReference>
<dbReference type="SUPFAM" id="SSF49265">
    <property type="entry name" value="Fibronectin type III"/>
    <property type="match status" value="1"/>
</dbReference>
<keyword evidence="9" id="KW-1185">Reference proteome</keyword>
<organism evidence="7 8">
    <name type="scientific">Actinoplanes lobatus</name>
    <dbReference type="NCBI Taxonomy" id="113568"/>
    <lineage>
        <taxon>Bacteria</taxon>
        <taxon>Bacillati</taxon>
        <taxon>Actinomycetota</taxon>
        <taxon>Actinomycetes</taxon>
        <taxon>Micromonosporales</taxon>
        <taxon>Micromonosporaceae</taxon>
        <taxon>Actinoplanes</taxon>
    </lineage>
</organism>
<dbReference type="Proteomes" id="UP000631312">
    <property type="component" value="Unassembled WGS sequence"/>
</dbReference>
<evidence type="ECO:0000256" key="1">
    <source>
        <dbReference type="ARBA" id="ARBA00023295"/>
    </source>
</evidence>
<dbReference type="EMBL" id="BOMP01000068">
    <property type="protein sequence ID" value="GIE41317.1"/>
    <property type="molecule type" value="Genomic_DNA"/>
</dbReference>
<dbReference type="PROSITE" id="PS51257">
    <property type="entry name" value="PROKAR_LIPOPROTEIN"/>
    <property type="match status" value="1"/>
</dbReference>
<dbReference type="InterPro" id="IPR013783">
    <property type="entry name" value="Ig-like_fold"/>
</dbReference>
<dbReference type="InterPro" id="IPR003961">
    <property type="entry name" value="FN3_dom"/>
</dbReference>
<proteinExistence type="predicted"/>
<keyword evidence="1" id="KW-0326">Glycosidase</keyword>
<reference evidence="7 8" key="1">
    <citation type="submission" date="2020-08" db="EMBL/GenBank/DDBJ databases">
        <title>Sequencing the genomes of 1000 actinobacteria strains.</title>
        <authorList>
            <person name="Klenk H.-P."/>
        </authorList>
    </citation>
    <scope>NUCLEOTIDE SEQUENCE [LARGE SCALE GENOMIC DNA]</scope>
    <source>
        <strain evidence="7 8">DSM 43150</strain>
    </source>
</reference>
<dbReference type="SMART" id="SM00060">
    <property type="entry name" value="FN3"/>
    <property type="match status" value="1"/>
</dbReference>
<dbReference type="InterPro" id="IPR036116">
    <property type="entry name" value="FN3_sf"/>
</dbReference>
<feature type="signal peptide" evidence="4">
    <location>
        <begin position="1"/>
        <end position="29"/>
    </location>
</feature>
<evidence type="ECO:0000256" key="3">
    <source>
        <dbReference type="SAM" id="MobiDB-lite"/>
    </source>
</evidence>
<keyword evidence="2" id="KW-0119">Carbohydrate metabolism</keyword>
<feature type="chain" id="PRO_5031565532" description="Fibronectin type-III domain-containing protein" evidence="4">
    <location>
        <begin position="30"/>
        <end position="209"/>
    </location>
</feature>
<dbReference type="RefSeq" id="WP_188118945.1">
    <property type="nucleotide sequence ID" value="NZ_BOMP01000068.1"/>
</dbReference>
<evidence type="ECO:0000313" key="9">
    <source>
        <dbReference type="Proteomes" id="UP000631312"/>
    </source>
</evidence>
<name>A0A7W7H8U6_9ACTN</name>
<feature type="region of interest" description="Disordered" evidence="3">
    <location>
        <begin position="49"/>
        <end position="101"/>
    </location>
</feature>
<evidence type="ECO:0000313" key="7">
    <source>
        <dbReference type="EMBL" id="MBB4746109.1"/>
    </source>
</evidence>
<evidence type="ECO:0000256" key="4">
    <source>
        <dbReference type="SAM" id="SignalP"/>
    </source>
</evidence>
<dbReference type="GO" id="GO:0016798">
    <property type="term" value="F:hydrolase activity, acting on glycosyl bonds"/>
    <property type="evidence" value="ECO:0007669"/>
    <property type="project" value="UniProtKB-KW"/>
</dbReference>
<comment type="caution">
    <text evidence="7">The sequence shown here is derived from an EMBL/GenBank/DDBJ whole genome shotgun (WGS) entry which is preliminary data.</text>
</comment>
<dbReference type="Gene3D" id="2.60.40.10">
    <property type="entry name" value="Immunoglobulins"/>
    <property type="match status" value="1"/>
</dbReference>
<gene>
    <name evidence="6" type="ORF">Alo02nite_42150</name>
    <name evidence="7" type="ORF">BJ964_000270</name>
</gene>
<sequence>MLGYRKSAVALSAVVLPLLIAGCSSWSSAERNGADETTSAGGTSWILVDQGQATPSPSTTPGTASPTPSVTLPPLPTASPSASGSANPTCTPRKHSTPIEGLAVTPSSTSAVVTWYHPGGSNIVDYRVTAISQDLVSGVQPEIGWTRSAPAKCGDVSATVPGLQPNSHYVFSVDAVLRRDDLAREGTYTQTVARSFVVTTTSPSDGGRG</sequence>
<keyword evidence="4" id="KW-0732">Signal</keyword>
<keyword evidence="2" id="KW-0624">Polysaccharide degradation</keyword>
<evidence type="ECO:0000256" key="2">
    <source>
        <dbReference type="ARBA" id="ARBA00023326"/>
    </source>
</evidence>
<reference evidence="6 9" key="2">
    <citation type="submission" date="2021-01" db="EMBL/GenBank/DDBJ databases">
        <title>Whole genome shotgun sequence of Actinoplanes lobatus NBRC 12513.</title>
        <authorList>
            <person name="Komaki H."/>
            <person name="Tamura T."/>
        </authorList>
    </citation>
    <scope>NUCLEOTIDE SEQUENCE [LARGE SCALE GENOMIC DNA]</scope>
    <source>
        <strain evidence="6 9">NBRC 12513</strain>
    </source>
</reference>
<feature type="domain" description="Fibronectin type-III" evidence="5">
    <location>
        <begin position="95"/>
        <end position="204"/>
    </location>
</feature>
<dbReference type="CDD" id="cd00063">
    <property type="entry name" value="FN3"/>
    <property type="match status" value="1"/>
</dbReference>
<protein>
    <recommendedName>
        <fullName evidence="5">Fibronectin type-III domain-containing protein</fullName>
    </recommendedName>
</protein>
<evidence type="ECO:0000259" key="5">
    <source>
        <dbReference type="PROSITE" id="PS50853"/>
    </source>
</evidence>
<dbReference type="EMBL" id="JACHNC010000001">
    <property type="protein sequence ID" value="MBB4746109.1"/>
    <property type="molecule type" value="Genomic_DNA"/>
</dbReference>
<accession>A0A7W7H8U6</accession>
<dbReference type="PROSITE" id="PS50853">
    <property type="entry name" value="FN3"/>
    <property type="match status" value="1"/>
</dbReference>
<keyword evidence="1" id="KW-0378">Hydrolase</keyword>
<dbReference type="Pfam" id="PF00041">
    <property type="entry name" value="fn3"/>
    <property type="match status" value="1"/>
</dbReference>
<dbReference type="AlphaFoldDB" id="A0A7W7H8U6"/>